<comment type="similarity">
    <text evidence="5">Belongs to the class I-like SAM-binding methyltransferase superfamily. C5-methyltransferase family.</text>
</comment>
<reference evidence="6" key="1">
    <citation type="journal article" date="2021" name="Proc. Natl. Acad. Sci. U.S.A.">
        <title>A Catalog of Tens of Thousands of Viruses from Human Metagenomes Reveals Hidden Associations with Chronic Diseases.</title>
        <authorList>
            <person name="Tisza M.J."/>
            <person name="Buck C.B."/>
        </authorList>
    </citation>
    <scope>NUCLEOTIDE SEQUENCE</scope>
    <source>
        <strain evidence="6">Ct6Ax4</strain>
    </source>
</reference>
<dbReference type="GO" id="GO:0003677">
    <property type="term" value="F:DNA binding"/>
    <property type="evidence" value="ECO:0007669"/>
    <property type="project" value="TreeGrafter"/>
</dbReference>
<dbReference type="Gene3D" id="3.40.50.150">
    <property type="entry name" value="Vaccinia Virus protein VP39"/>
    <property type="match status" value="1"/>
</dbReference>
<organism evidence="6">
    <name type="scientific">virus sp. ct6Ax4</name>
    <dbReference type="NCBI Taxonomy" id="2826791"/>
    <lineage>
        <taxon>Viruses</taxon>
    </lineage>
</organism>
<keyword evidence="2 5" id="KW-0489">Methyltransferase</keyword>
<dbReference type="Gene3D" id="3.90.120.10">
    <property type="entry name" value="DNA Methylase, subunit A, domain 2"/>
    <property type="match status" value="1"/>
</dbReference>
<dbReference type="GO" id="GO:0003886">
    <property type="term" value="F:DNA (cytosine-5-)-methyltransferase activity"/>
    <property type="evidence" value="ECO:0007669"/>
    <property type="project" value="UniProtKB-EC"/>
</dbReference>
<keyword evidence="3 5" id="KW-0808">Transferase</keyword>
<proteinExistence type="inferred from homology"/>
<accession>A0A8S5R669</accession>
<dbReference type="SUPFAM" id="SSF53335">
    <property type="entry name" value="S-adenosyl-L-methionine-dependent methyltransferases"/>
    <property type="match status" value="1"/>
</dbReference>
<keyword evidence="4 5" id="KW-0949">S-adenosyl-L-methionine</keyword>
<evidence type="ECO:0000256" key="3">
    <source>
        <dbReference type="ARBA" id="ARBA00022679"/>
    </source>
</evidence>
<dbReference type="PRINTS" id="PR00105">
    <property type="entry name" value="C5METTRFRASE"/>
</dbReference>
<dbReference type="Pfam" id="PF00145">
    <property type="entry name" value="DNA_methylase"/>
    <property type="match status" value="1"/>
</dbReference>
<dbReference type="InterPro" id="IPR001525">
    <property type="entry name" value="C5_MeTfrase"/>
</dbReference>
<evidence type="ECO:0000256" key="5">
    <source>
        <dbReference type="PROSITE-ProRule" id="PRU01016"/>
    </source>
</evidence>
<dbReference type="PANTHER" id="PTHR10629:SF52">
    <property type="entry name" value="DNA (CYTOSINE-5)-METHYLTRANSFERASE 1"/>
    <property type="match status" value="1"/>
</dbReference>
<dbReference type="PROSITE" id="PS51679">
    <property type="entry name" value="SAM_MT_C5"/>
    <property type="match status" value="1"/>
</dbReference>
<dbReference type="EC" id="2.1.1.37" evidence="1"/>
<dbReference type="EMBL" id="BK015824">
    <property type="protein sequence ID" value="DAE26911.1"/>
    <property type="molecule type" value="Genomic_DNA"/>
</dbReference>
<dbReference type="GO" id="GO:0044027">
    <property type="term" value="P:negative regulation of gene expression via chromosomal CpG island methylation"/>
    <property type="evidence" value="ECO:0007669"/>
    <property type="project" value="TreeGrafter"/>
</dbReference>
<sequence length="605" mass="67551">MINGELIVDNFAGGGGASTGIEMATGYSVDIAINHDPEAIRMHKANHPNTKHYCEDVWQVDPVAACKGHPVGLAWFSPDCKHFSKAKGGKPKDKFIRGLAWVACRWAGLVRPRVIMLENVEEFKTWGPLNRGHHPIKVKQGKTFEKFVQQLTDLGYEVQFKELIAADYGAPTMRKRFFMIARCDRKPIVWPEPTHGPADSEAVKAGLLKPYVGAYTQLDFSLPCPSIFDTSEEIKEKYGIRAVRPLAPKTMERIARGLKKFVLENPEPFIIQCNHGGERRPNDIREPMPTITGKHGYGVVEPYMIPIGYGERDGQAPRVHDIEKPLPTIVGSGKHYLCEPYMVQIGQTGFTADRSKDVREPLTTIVSKNEHCLISPTLIQYHSETAQGEVRGQTIKDPIMTVDGSNRYGLVTSFLHKYYDGGYKGAGESMEKPLPTVTSWDHNSVVTANLIQMNNHCDGRDVRDPIPTITAGDGHFGEVRAFLIKYYGDATGQDIEQPLDTVTTKDRFGLVTIEGVDYQIVDIGLRMLEPRELYGCQGFPDDYIIDHDYTGKTYPRSEQVRRCGNAVCPPIPAALVRANLPELCVAERTPNMRIEAEQTGQLRFA</sequence>
<protein>
    <recommendedName>
        <fullName evidence="1">DNA (cytosine-5-)-methyltransferase</fullName>
        <ecNumber evidence="1">2.1.1.37</ecNumber>
    </recommendedName>
</protein>
<evidence type="ECO:0000256" key="2">
    <source>
        <dbReference type="ARBA" id="ARBA00022603"/>
    </source>
</evidence>
<dbReference type="InterPro" id="IPR050390">
    <property type="entry name" value="C5-Methyltransferase"/>
</dbReference>
<evidence type="ECO:0000313" key="6">
    <source>
        <dbReference type="EMBL" id="DAE26911.1"/>
    </source>
</evidence>
<dbReference type="PANTHER" id="PTHR10629">
    <property type="entry name" value="CYTOSINE-SPECIFIC METHYLTRANSFERASE"/>
    <property type="match status" value="1"/>
</dbReference>
<dbReference type="GO" id="GO:0032259">
    <property type="term" value="P:methylation"/>
    <property type="evidence" value="ECO:0007669"/>
    <property type="project" value="UniProtKB-KW"/>
</dbReference>
<dbReference type="InterPro" id="IPR029063">
    <property type="entry name" value="SAM-dependent_MTases_sf"/>
</dbReference>
<evidence type="ECO:0000256" key="4">
    <source>
        <dbReference type="ARBA" id="ARBA00022691"/>
    </source>
</evidence>
<evidence type="ECO:0000256" key="1">
    <source>
        <dbReference type="ARBA" id="ARBA00011975"/>
    </source>
</evidence>
<name>A0A8S5R669_9VIRU</name>
<feature type="active site" evidence="5">
    <location>
        <position position="80"/>
    </location>
</feature>